<feature type="domain" description="ENTH" evidence="2">
    <location>
        <begin position="117"/>
        <end position="219"/>
    </location>
</feature>
<name>A0A8J5MHI5_9STRA</name>
<organism evidence="3 4">
    <name type="scientific">Phytophthora aleatoria</name>
    <dbReference type="NCBI Taxonomy" id="2496075"/>
    <lineage>
        <taxon>Eukaryota</taxon>
        <taxon>Sar</taxon>
        <taxon>Stramenopiles</taxon>
        <taxon>Oomycota</taxon>
        <taxon>Peronosporomycetes</taxon>
        <taxon>Peronosporales</taxon>
        <taxon>Peronosporaceae</taxon>
        <taxon>Phytophthora</taxon>
    </lineage>
</organism>
<feature type="region of interest" description="Disordered" evidence="1">
    <location>
        <begin position="230"/>
        <end position="254"/>
    </location>
</feature>
<keyword evidence="4" id="KW-1185">Reference proteome</keyword>
<comment type="caution">
    <text evidence="3">The sequence shown here is derived from an EMBL/GenBank/DDBJ whole genome shotgun (WGS) entry which is preliminary data.</text>
</comment>
<reference evidence="3" key="1">
    <citation type="submission" date="2021-01" db="EMBL/GenBank/DDBJ databases">
        <title>Phytophthora aleatoria, a newly-described species from Pinus radiata is distinct from Phytophthora cactorum isolates based on comparative genomics.</title>
        <authorList>
            <person name="Mcdougal R."/>
            <person name="Panda P."/>
            <person name="Williams N."/>
            <person name="Studholme D.J."/>
        </authorList>
    </citation>
    <scope>NUCLEOTIDE SEQUENCE</scope>
    <source>
        <strain evidence="3">NZFS 4037</strain>
    </source>
</reference>
<feature type="region of interest" description="Disordered" evidence="1">
    <location>
        <begin position="274"/>
        <end position="293"/>
    </location>
</feature>
<dbReference type="Pfam" id="PF01417">
    <property type="entry name" value="ENTH"/>
    <property type="match status" value="1"/>
</dbReference>
<dbReference type="EMBL" id="JAENGY010000108">
    <property type="protein sequence ID" value="KAG6973566.1"/>
    <property type="molecule type" value="Genomic_DNA"/>
</dbReference>
<proteinExistence type="predicted"/>
<evidence type="ECO:0000313" key="4">
    <source>
        <dbReference type="Proteomes" id="UP000709295"/>
    </source>
</evidence>
<sequence length="293" mass="31801">MVYSPSTYLVSAAVATVALQMQQASAASLFYEPITVSDQVNKISSGFPGFGSDVAEKDCAIEVEADPTLPDIATIPAEPVTFTDLLVNTSAAPLYPLFTKVGEKIIRQNTMDRLRAALDEVVEIVKSALEGEPKTPAEILLDEHLPALNLLQHLLINGSQEVLKDTRSPARASFLSELATEYNKYEFEQYEFSQNLDIGAGVRKTAAEINTLLEDDDALLQARQKAGKLHQNLSSRGLRSAYPRTNGSTHAGTSLKNEAYTGMYSYGSRLDDDIGSKIVTHPPSDSEGSTDEK</sequence>
<evidence type="ECO:0000313" key="3">
    <source>
        <dbReference type="EMBL" id="KAG6973566.1"/>
    </source>
</evidence>
<evidence type="ECO:0000256" key="1">
    <source>
        <dbReference type="SAM" id="MobiDB-lite"/>
    </source>
</evidence>
<protein>
    <recommendedName>
        <fullName evidence="2">ENTH domain-containing protein</fullName>
    </recommendedName>
</protein>
<dbReference type="AlphaFoldDB" id="A0A8J5MHI5"/>
<dbReference type="InterPro" id="IPR013809">
    <property type="entry name" value="ENTH"/>
</dbReference>
<evidence type="ECO:0000259" key="2">
    <source>
        <dbReference type="Pfam" id="PF01417"/>
    </source>
</evidence>
<accession>A0A8J5MHI5</accession>
<dbReference type="Proteomes" id="UP000709295">
    <property type="component" value="Unassembled WGS sequence"/>
</dbReference>
<feature type="compositionally biased region" description="Polar residues" evidence="1">
    <location>
        <begin position="231"/>
        <end position="254"/>
    </location>
</feature>
<gene>
    <name evidence="3" type="ORF">JG688_00003450</name>
</gene>